<feature type="repeat" description="TPR" evidence="8">
    <location>
        <begin position="345"/>
        <end position="378"/>
    </location>
</feature>
<dbReference type="InterPro" id="IPR011990">
    <property type="entry name" value="TPR-like_helical_dom_sf"/>
</dbReference>
<keyword evidence="6" id="KW-0677">Repeat</keyword>
<name>H6SSC6_PARPM</name>
<evidence type="ECO:0000313" key="11">
    <source>
        <dbReference type="EMBL" id="CCG07805.1"/>
    </source>
</evidence>
<dbReference type="AlphaFoldDB" id="H6SSC6"/>
<dbReference type="Pfam" id="PF14559">
    <property type="entry name" value="TPR_19"/>
    <property type="match status" value="1"/>
</dbReference>
<dbReference type="Pfam" id="PF13424">
    <property type="entry name" value="TPR_12"/>
    <property type="match status" value="1"/>
</dbReference>
<reference evidence="11 12" key="1">
    <citation type="submission" date="2012-02" db="EMBL/GenBank/DDBJ databases">
        <title>Shotgun genome sequence of Phaeospirillum photometricum DSM 122.</title>
        <authorList>
            <person name="Duquesne K."/>
            <person name="Sturgis J."/>
        </authorList>
    </citation>
    <scope>NUCLEOTIDE SEQUENCE [LARGE SCALE GENOMIC DNA]</scope>
    <source>
        <strain evidence="12">DSM122</strain>
    </source>
</reference>
<evidence type="ECO:0000256" key="4">
    <source>
        <dbReference type="ARBA" id="ARBA00022676"/>
    </source>
</evidence>
<keyword evidence="4" id="KW-0328">Glycosyltransferase</keyword>
<proteinExistence type="inferred from homology"/>
<evidence type="ECO:0000256" key="8">
    <source>
        <dbReference type="PROSITE-ProRule" id="PRU00339"/>
    </source>
</evidence>
<dbReference type="PROSITE" id="PS50293">
    <property type="entry name" value="TPR_REGION"/>
    <property type="match status" value="2"/>
</dbReference>
<evidence type="ECO:0000256" key="9">
    <source>
        <dbReference type="SAM" id="MobiDB-lite"/>
    </source>
</evidence>
<dbReference type="PANTHER" id="PTHR44835">
    <property type="entry name" value="UDP-N-ACETYLGLUCOSAMINE--PEPTIDE N-ACETYLGLUCOSAMINYLTRANSFERASE SPINDLY-RELATED"/>
    <property type="match status" value="1"/>
</dbReference>
<evidence type="ECO:0000256" key="2">
    <source>
        <dbReference type="ARBA" id="ARBA00005386"/>
    </source>
</evidence>
<dbReference type="Gene3D" id="3.40.50.2000">
    <property type="entry name" value="Glycogen Phosphorylase B"/>
    <property type="match status" value="1"/>
</dbReference>
<dbReference type="Gene3D" id="3.40.50.11380">
    <property type="match status" value="1"/>
</dbReference>
<dbReference type="GO" id="GO:0097363">
    <property type="term" value="F:protein O-acetylglucosaminyltransferase activity"/>
    <property type="evidence" value="ECO:0007669"/>
    <property type="project" value="UniProtKB-EC"/>
</dbReference>
<feature type="domain" description="O-GlcNAc transferase C-terminal" evidence="10">
    <location>
        <begin position="482"/>
        <end position="644"/>
    </location>
</feature>
<dbReference type="SUPFAM" id="SSF48452">
    <property type="entry name" value="TPR-like"/>
    <property type="match status" value="2"/>
</dbReference>
<dbReference type="Pfam" id="PF13432">
    <property type="entry name" value="TPR_16"/>
    <property type="match status" value="1"/>
</dbReference>
<keyword evidence="5" id="KW-0808">Transferase</keyword>
<dbReference type="PANTHER" id="PTHR44835:SF1">
    <property type="entry name" value="PROTEIN O-GLCNAC TRANSFERASE"/>
    <property type="match status" value="1"/>
</dbReference>
<feature type="repeat" description="TPR" evidence="8">
    <location>
        <begin position="141"/>
        <end position="174"/>
    </location>
</feature>
<feature type="repeat" description="TPR" evidence="8">
    <location>
        <begin position="175"/>
        <end position="208"/>
    </location>
</feature>
<feature type="compositionally biased region" description="Pro residues" evidence="9">
    <location>
        <begin position="60"/>
        <end position="69"/>
    </location>
</feature>
<sequence>MRGRACINRLFTPCPASCCSPWERRSTLRGETVVCGSTGFLSQDGRNAKRHPWPERPRQQPNPRPPPSPADSQEALLDRALSLHQQGQLAEAETLYRTVLDQDGRNPTALKYLGAVLMQLGRPQEARPLLLIAAGHDKNDPEIFDFLGNALAQADEKQKALESFCRALSLNPTFTSAWNNLGMMHKRFNEAPQAEFCFQRALSINPKMTEALNNYGNLLRDLRRFDEAEKKYNQLLDVDPYNANGWFGLASLRKSQRRYAEAAELYLKTVKYRKNFQDAWLGLSSAYFFQGRLLDCKYAIEQALIINANNSDALDKMGTVLIQLRDYQEAEKFYKASLALDPNNASVLNNMAGLLFKSRRYREAFDTYSRCVSLHPENAMAWMNMGELARRANRPNQAMEYYKKSLEYRPDYPEAISNIGMIDIQFSDLDMAESRFRRAIEIAPDMILVRDNLLFALNYKASITAEELFREYQIYNDIVEAKTEKRFTHEAHPRPEGRRLRIGYSSPDLRAHACLFFIEALFRCHNHDRVETFAYANVSEPDVHTDRVKAYFDHWIDVVPMNDEAMAQRIHDDQIDVLVDLAGHTGGNRLPVFVMRPAPIQVSYLGYGYTTGLTSIDYYLGDENLTPPGSEPYFSESLWHLPPPMYCYELDESKTIPVNDLPALTKGYVTFGTLSRTIRLNDGVLLTWKRILDRVPNSRLRLDQKPFVEEATREKFWERLETLGIPRERVELCCTRPHWAAYHDIDITLDCWPHNAGTTTLESLWMGVPVLSKTDRPSVGRVGASLLCPLDLGEWVVDSIDEYVDKAVAYANSLPLLAELRHQLRDRVKTSAMMDPEDFVSRIENAYEQMVTTWWAGR</sequence>
<dbReference type="EMBL" id="HE663493">
    <property type="protein sequence ID" value="CCG07805.1"/>
    <property type="molecule type" value="Genomic_DNA"/>
</dbReference>
<dbReference type="Gene3D" id="1.25.40.10">
    <property type="entry name" value="Tetratricopeptide repeat domain"/>
    <property type="match status" value="2"/>
</dbReference>
<dbReference type="PROSITE" id="PS50005">
    <property type="entry name" value="TPR"/>
    <property type="match status" value="7"/>
</dbReference>
<evidence type="ECO:0000256" key="1">
    <source>
        <dbReference type="ARBA" id="ARBA00004922"/>
    </source>
</evidence>
<feature type="repeat" description="TPR" evidence="8">
    <location>
        <begin position="209"/>
        <end position="242"/>
    </location>
</feature>
<evidence type="ECO:0000256" key="7">
    <source>
        <dbReference type="ARBA" id="ARBA00022803"/>
    </source>
</evidence>
<dbReference type="PATRIC" id="fig|1150469.3.peg.1336"/>
<dbReference type="Pfam" id="PF13844">
    <property type="entry name" value="Glyco_transf_41"/>
    <property type="match status" value="2"/>
</dbReference>
<dbReference type="Pfam" id="PF13181">
    <property type="entry name" value="TPR_8"/>
    <property type="match status" value="1"/>
</dbReference>
<accession>H6SSC6</accession>
<feature type="repeat" description="TPR" evidence="8">
    <location>
        <begin position="311"/>
        <end position="344"/>
    </location>
</feature>
<dbReference type="InterPro" id="IPR019734">
    <property type="entry name" value="TPR_rpt"/>
</dbReference>
<feature type="region of interest" description="Disordered" evidence="9">
    <location>
        <begin position="39"/>
        <end position="72"/>
    </location>
</feature>
<dbReference type="InterPro" id="IPR013105">
    <property type="entry name" value="TPR_2"/>
</dbReference>
<evidence type="ECO:0000313" key="12">
    <source>
        <dbReference type="Proteomes" id="UP000033220"/>
    </source>
</evidence>
<feature type="repeat" description="TPR" evidence="8">
    <location>
        <begin position="379"/>
        <end position="412"/>
    </location>
</feature>
<comment type="similarity">
    <text evidence="2">Belongs to the glycosyltransferase 41 family. O-GlcNAc transferase subfamily.</text>
</comment>
<gene>
    <name evidence="11" type="ORF">RSPPHO_01179</name>
</gene>
<keyword evidence="7 8" id="KW-0802">TPR repeat</keyword>
<dbReference type="STRING" id="1150469.RSPPHO_01179"/>
<dbReference type="eggNOG" id="COG0457">
    <property type="taxonomic scope" value="Bacteria"/>
</dbReference>
<comment type="pathway">
    <text evidence="1">Protein modification; protein glycosylation.</text>
</comment>
<dbReference type="Proteomes" id="UP000033220">
    <property type="component" value="Chromosome DSM 122"/>
</dbReference>
<dbReference type="eggNOG" id="COG3914">
    <property type="taxonomic scope" value="Bacteria"/>
</dbReference>
<protein>
    <recommendedName>
        <fullName evidence="3">protein O-GlcNAc transferase</fullName>
        <ecNumber evidence="3">2.4.1.255</ecNumber>
    </recommendedName>
</protein>
<dbReference type="InterPro" id="IPR029489">
    <property type="entry name" value="OGT/SEC/SPY_C"/>
</dbReference>
<evidence type="ECO:0000256" key="6">
    <source>
        <dbReference type="ARBA" id="ARBA00022737"/>
    </source>
</evidence>
<dbReference type="RefSeq" id="WP_014414444.1">
    <property type="nucleotide sequence ID" value="NC_017059.1"/>
</dbReference>
<dbReference type="HOGENOM" id="CLU_001721_4_0_5"/>
<feature type="repeat" description="TPR" evidence="8">
    <location>
        <begin position="413"/>
        <end position="446"/>
    </location>
</feature>
<organism evidence="11 12">
    <name type="scientific">Pararhodospirillum photometricum DSM 122</name>
    <dbReference type="NCBI Taxonomy" id="1150469"/>
    <lineage>
        <taxon>Bacteria</taxon>
        <taxon>Pseudomonadati</taxon>
        <taxon>Pseudomonadota</taxon>
        <taxon>Alphaproteobacteria</taxon>
        <taxon>Rhodospirillales</taxon>
        <taxon>Rhodospirillaceae</taxon>
        <taxon>Pararhodospirillum</taxon>
    </lineage>
</organism>
<dbReference type="OrthoDB" id="146908at2"/>
<keyword evidence="12" id="KW-1185">Reference proteome</keyword>
<dbReference type="EC" id="2.4.1.255" evidence="3"/>
<evidence type="ECO:0000256" key="5">
    <source>
        <dbReference type="ARBA" id="ARBA00022679"/>
    </source>
</evidence>
<dbReference type="KEGG" id="rpm:RSPPHO_01179"/>
<evidence type="ECO:0000256" key="3">
    <source>
        <dbReference type="ARBA" id="ARBA00011970"/>
    </source>
</evidence>
<dbReference type="SMART" id="SM00028">
    <property type="entry name" value="TPR"/>
    <property type="match status" value="11"/>
</dbReference>
<dbReference type="InterPro" id="IPR051939">
    <property type="entry name" value="Glycosyltr_41/O-GlcNAc_trsf"/>
</dbReference>
<feature type="domain" description="O-GlcNAc transferase C-terminal" evidence="10">
    <location>
        <begin position="669"/>
        <end position="841"/>
    </location>
</feature>
<evidence type="ECO:0000259" key="10">
    <source>
        <dbReference type="Pfam" id="PF13844"/>
    </source>
</evidence>
<dbReference type="Pfam" id="PF07719">
    <property type="entry name" value="TPR_2"/>
    <property type="match status" value="1"/>
</dbReference>